<sequence length="386" mass="40823">MSGPIMAVTPKLSLVLPDFGGGGAERIMVTLANAFAARGFDTTMIAGQAKGPCLADLSAGVRLLDLDVPRFGRAIPALVRHFRTDRPDAVLSALTHANLATLVAARLARGAPRIVVAEHNSITMMLASGSRAKRAAKRALARLLYPRAACVTFVSRAMQDEFAAALALPADRRRTIYNPLPLGHLRDMAATPPRHPWLRDRTTPVLVAAGRLAPQKDFPTLLRAFALLAQTSPARLVIFGEGPDRPALQAQVNDLGLGARVSLPGFVPSLPVELAAADLFVLSSRWEGLPGVLLESLAVGTPVVATDCPTGPDEILEQGRWGRLVPVGDAPALAEAIRESLARPLPPASDAMLARFDTDHIIDQYLSVLLPPSPATGPSRLAGADI</sequence>
<gene>
    <name evidence="4" type="ORF">H7F16_06820</name>
</gene>
<evidence type="ECO:0000259" key="3">
    <source>
        <dbReference type="Pfam" id="PF13439"/>
    </source>
</evidence>
<proteinExistence type="predicted"/>
<organism evidence="4 5">
    <name type="scientific">Paragemmobacter straminiformis</name>
    <dbReference type="NCBI Taxonomy" id="2045119"/>
    <lineage>
        <taxon>Bacteria</taxon>
        <taxon>Pseudomonadati</taxon>
        <taxon>Pseudomonadota</taxon>
        <taxon>Alphaproteobacteria</taxon>
        <taxon>Rhodobacterales</taxon>
        <taxon>Paracoccaceae</taxon>
        <taxon>Paragemmobacter</taxon>
    </lineage>
</organism>
<dbReference type="SUPFAM" id="SSF53756">
    <property type="entry name" value="UDP-Glycosyltransferase/glycogen phosphorylase"/>
    <property type="match status" value="1"/>
</dbReference>
<evidence type="ECO:0000256" key="2">
    <source>
        <dbReference type="ARBA" id="ARBA00022679"/>
    </source>
</evidence>
<dbReference type="RefSeq" id="WP_185796839.1">
    <property type="nucleotide sequence ID" value="NZ_JACLQD010000002.1"/>
</dbReference>
<protein>
    <submittedName>
        <fullName evidence="4">Glycosyltransferase</fullName>
    </submittedName>
</protein>
<accession>A0A842I813</accession>
<evidence type="ECO:0000256" key="1">
    <source>
        <dbReference type="ARBA" id="ARBA00022676"/>
    </source>
</evidence>
<keyword evidence="2 4" id="KW-0808">Transferase</keyword>
<dbReference type="GO" id="GO:0016757">
    <property type="term" value="F:glycosyltransferase activity"/>
    <property type="evidence" value="ECO:0007669"/>
    <property type="project" value="UniProtKB-KW"/>
</dbReference>
<dbReference type="PANTHER" id="PTHR12526">
    <property type="entry name" value="GLYCOSYLTRANSFERASE"/>
    <property type="match status" value="1"/>
</dbReference>
<dbReference type="Gene3D" id="3.40.50.2000">
    <property type="entry name" value="Glycogen Phosphorylase B"/>
    <property type="match status" value="2"/>
</dbReference>
<reference evidence="4 5" key="1">
    <citation type="journal article" date="2017" name="Int. J. Syst. Evol. Microbiol.">
        <title>Gemmobacter straminiformis sp. nov., isolated from an artificial fountain.</title>
        <authorList>
            <person name="Kang J.Y."/>
            <person name="Kim M.J."/>
            <person name="Chun J."/>
            <person name="Son K.P."/>
            <person name="Jahng K.Y."/>
        </authorList>
    </citation>
    <scope>NUCLEOTIDE SEQUENCE [LARGE SCALE GENOMIC DNA]</scope>
    <source>
        <strain evidence="4 5">CAM-8</strain>
    </source>
</reference>
<keyword evidence="1" id="KW-0328">Glycosyltransferase</keyword>
<evidence type="ECO:0000313" key="5">
    <source>
        <dbReference type="Proteomes" id="UP000555411"/>
    </source>
</evidence>
<dbReference type="Pfam" id="PF13692">
    <property type="entry name" value="Glyco_trans_1_4"/>
    <property type="match status" value="1"/>
</dbReference>
<dbReference type="AlphaFoldDB" id="A0A842I813"/>
<comment type="caution">
    <text evidence="4">The sequence shown here is derived from an EMBL/GenBank/DDBJ whole genome shotgun (WGS) entry which is preliminary data.</text>
</comment>
<dbReference type="Proteomes" id="UP000555411">
    <property type="component" value="Unassembled WGS sequence"/>
</dbReference>
<dbReference type="Pfam" id="PF13439">
    <property type="entry name" value="Glyco_transf_4"/>
    <property type="match status" value="1"/>
</dbReference>
<dbReference type="EMBL" id="JACLQD010000002">
    <property type="protein sequence ID" value="MBC2835214.1"/>
    <property type="molecule type" value="Genomic_DNA"/>
</dbReference>
<feature type="domain" description="Glycosyltransferase subfamily 4-like N-terminal" evidence="3">
    <location>
        <begin position="22"/>
        <end position="180"/>
    </location>
</feature>
<keyword evidence="5" id="KW-1185">Reference proteome</keyword>
<dbReference type="PANTHER" id="PTHR12526:SF510">
    <property type="entry name" value="D-INOSITOL 3-PHOSPHATE GLYCOSYLTRANSFERASE"/>
    <property type="match status" value="1"/>
</dbReference>
<dbReference type="InterPro" id="IPR028098">
    <property type="entry name" value="Glyco_trans_4-like_N"/>
</dbReference>
<name>A0A842I813_9RHOB</name>
<dbReference type="CDD" id="cd03811">
    <property type="entry name" value="GT4_GT28_WabH-like"/>
    <property type="match status" value="1"/>
</dbReference>
<evidence type="ECO:0000313" key="4">
    <source>
        <dbReference type="EMBL" id="MBC2835214.1"/>
    </source>
</evidence>